<comment type="caution">
    <text evidence="2">The sequence shown here is derived from an EMBL/GenBank/DDBJ whole genome shotgun (WGS) entry which is preliminary data.</text>
</comment>
<gene>
    <name evidence="2" type="ORF">NYR02_07910</name>
</gene>
<dbReference type="Pfam" id="PF12146">
    <property type="entry name" value="Hydrolase_4"/>
    <property type="match status" value="1"/>
</dbReference>
<reference evidence="2" key="1">
    <citation type="journal article" date="2022" name="Front. Microbiol.">
        <title>Genome-based taxonomic rearrangement of Oceanobacter-related bacteria including the description of Thalassolituus hydrocarbonoclasticus sp. nov. and Thalassolituus pacificus sp. nov. and emended description of the genus Thalassolituus.</title>
        <authorList>
            <person name="Dong C."/>
            <person name="Wei L."/>
            <person name="Wang J."/>
            <person name="Lai Q."/>
            <person name="Huang Z."/>
            <person name="Shao Z."/>
        </authorList>
    </citation>
    <scope>NUCLEOTIDE SEQUENCE</scope>
    <source>
        <strain evidence="2">59MF3M-4</strain>
    </source>
</reference>
<protein>
    <submittedName>
        <fullName evidence="2">Lysophospholipase</fullName>
    </submittedName>
</protein>
<accession>A0A9X3ARL3</accession>
<reference evidence="2" key="2">
    <citation type="submission" date="2022-08" db="EMBL/GenBank/DDBJ databases">
        <authorList>
            <person name="Dong C."/>
        </authorList>
    </citation>
    <scope>NUCLEOTIDE SEQUENCE</scope>
    <source>
        <strain evidence="2">59MF3M-4</strain>
    </source>
</reference>
<evidence type="ECO:0000313" key="2">
    <source>
        <dbReference type="EMBL" id="MCT7358939.1"/>
    </source>
</evidence>
<dbReference type="EMBL" id="JAOANI010000015">
    <property type="protein sequence ID" value="MCT7358939.1"/>
    <property type="molecule type" value="Genomic_DNA"/>
</dbReference>
<name>A0A9X3ARL3_9GAMM</name>
<keyword evidence="3" id="KW-1185">Reference proteome</keyword>
<dbReference type="Proteomes" id="UP001147830">
    <property type="component" value="Unassembled WGS sequence"/>
</dbReference>
<dbReference type="RefSeq" id="WP_260975831.1">
    <property type="nucleotide sequence ID" value="NZ_JAOANI010000015.1"/>
</dbReference>
<dbReference type="InterPro" id="IPR022742">
    <property type="entry name" value="Hydrolase_4"/>
</dbReference>
<dbReference type="Gene3D" id="3.40.50.1820">
    <property type="entry name" value="alpha/beta hydrolase"/>
    <property type="match status" value="1"/>
</dbReference>
<evidence type="ECO:0000313" key="3">
    <source>
        <dbReference type="Proteomes" id="UP001147830"/>
    </source>
</evidence>
<dbReference type="SUPFAM" id="SSF53474">
    <property type="entry name" value="alpha/beta-Hydrolases"/>
    <property type="match status" value="1"/>
</dbReference>
<evidence type="ECO:0000259" key="1">
    <source>
        <dbReference type="Pfam" id="PF12146"/>
    </source>
</evidence>
<dbReference type="InterPro" id="IPR029058">
    <property type="entry name" value="AB_hydrolase_fold"/>
</dbReference>
<sequence>MNAMTILRLKNSLMGRLWPARVAEQHSRLFLTPRHFPQKDWEIQTEKQAQRLNFADDLSALRWANSGPRILLMHGWESRATHMAVIANALVAQGFDVFALDAPRHGQSGGNKSNPMEFARAIVEADIAFGPFYGALGHSMGGAALAIACEQGVQIKRCVLISAPACLHDVLQGFARFMGLPANCTRQFIARIETEVGRPAKELNSGQLLSLTPKPALLIHAPDDLEIPDSAVHNIRRYLTDADILQPPALGHRKIIRDIVVAERIQTFFSEGVTPDNAG</sequence>
<organism evidence="2 3">
    <name type="scientific">Thalassolituus pacificus</name>
    <dbReference type="NCBI Taxonomy" id="2975440"/>
    <lineage>
        <taxon>Bacteria</taxon>
        <taxon>Pseudomonadati</taxon>
        <taxon>Pseudomonadota</taxon>
        <taxon>Gammaproteobacteria</taxon>
        <taxon>Oceanospirillales</taxon>
        <taxon>Oceanospirillaceae</taxon>
        <taxon>Thalassolituus</taxon>
    </lineage>
</organism>
<feature type="domain" description="Serine aminopeptidase S33" evidence="1">
    <location>
        <begin position="70"/>
        <end position="192"/>
    </location>
</feature>
<proteinExistence type="predicted"/>
<dbReference type="AlphaFoldDB" id="A0A9X3ARL3"/>